<dbReference type="EC" id="1.1.1.-" evidence="4"/>
<keyword evidence="5" id="KW-1185">Reference proteome</keyword>
<comment type="similarity">
    <text evidence="1">Belongs to the short-chain dehydrogenases/reductases (SDR) family.</text>
</comment>
<proteinExistence type="inferred from homology"/>
<dbReference type="NCBIfam" id="NF005559">
    <property type="entry name" value="PRK07231.1"/>
    <property type="match status" value="1"/>
</dbReference>
<reference evidence="5" key="1">
    <citation type="journal article" date="2019" name="Int. J. Syst. Evol. Microbiol.">
        <title>The Global Catalogue of Microorganisms (GCM) 10K type strain sequencing project: providing services to taxonomists for standard genome sequencing and annotation.</title>
        <authorList>
            <consortium name="The Broad Institute Genomics Platform"/>
            <consortium name="The Broad Institute Genome Sequencing Center for Infectious Disease"/>
            <person name="Wu L."/>
            <person name="Ma J."/>
        </authorList>
    </citation>
    <scope>NUCLEOTIDE SEQUENCE [LARGE SCALE GENOMIC DNA]</scope>
    <source>
        <strain evidence="5">CCUG 52478</strain>
    </source>
</reference>
<feature type="domain" description="Ketoreductase" evidence="3">
    <location>
        <begin position="14"/>
        <end position="231"/>
    </location>
</feature>
<dbReference type="PANTHER" id="PTHR42760">
    <property type="entry name" value="SHORT-CHAIN DEHYDROGENASES/REDUCTASES FAMILY MEMBER"/>
    <property type="match status" value="1"/>
</dbReference>
<protein>
    <submittedName>
        <fullName evidence="4">SDR family NAD(P)-dependent oxidoreductase</fullName>
        <ecNumber evidence="4">1.1.1.-</ecNumber>
    </submittedName>
</protein>
<name>A0ABW3VYW3_9ACTN</name>
<evidence type="ECO:0000313" key="5">
    <source>
        <dbReference type="Proteomes" id="UP001597229"/>
    </source>
</evidence>
<gene>
    <name evidence="4" type="ORF">ACFQ3F_06350</name>
</gene>
<dbReference type="PRINTS" id="PR00080">
    <property type="entry name" value="SDRFAMILY"/>
</dbReference>
<dbReference type="EMBL" id="JBHTLX010000008">
    <property type="protein sequence ID" value="MFD1247403.1"/>
    <property type="molecule type" value="Genomic_DNA"/>
</dbReference>
<dbReference type="RefSeq" id="WP_367921362.1">
    <property type="nucleotide sequence ID" value="NZ_BAABAC010000042.1"/>
</dbReference>
<dbReference type="SMART" id="SM00822">
    <property type="entry name" value="PKS_KR"/>
    <property type="match status" value="1"/>
</dbReference>
<evidence type="ECO:0000256" key="2">
    <source>
        <dbReference type="ARBA" id="ARBA00023002"/>
    </source>
</evidence>
<organism evidence="4 5">
    <name type="scientific">Nocardioides ginsengisoli</name>
    <dbReference type="NCBI Taxonomy" id="363868"/>
    <lineage>
        <taxon>Bacteria</taxon>
        <taxon>Bacillati</taxon>
        <taxon>Actinomycetota</taxon>
        <taxon>Actinomycetes</taxon>
        <taxon>Propionibacteriales</taxon>
        <taxon>Nocardioidaceae</taxon>
        <taxon>Nocardioides</taxon>
    </lineage>
</organism>
<dbReference type="InterPro" id="IPR002347">
    <property type="entry name" value="SDR_fam"/>
</dbReference>
<dbReference type="PROSITE" id="PS00061">
    <property type="entry name" value="ADH_SHORT"/>
    <property type="match status" value="1"/>
</dbReference>
<keyword evidence="2 4" id="KW-0560">Oxidoreductase</keyword>
<dbReference type="Gene3D" id="3.40.50.720">
    <property type="entry name" value="NAD(P)-binding Rossmann-like Domain"/>
    <property type="match status" value="1"/>
</dbReference>
<evidence type="ECO:0000259" key="3">
    <source>
        <dbReference type="SMART" id="SM00822"/>
    </source>
</evidence>
<dbReference type="SUPFAM" id="SSF51735">
    <property type="entry name" value="NAD(P)-binding Rossmann-fold domains"/>
    <property type="match status" value="1"/>
</dbReference>
<dbReference type="PANTHER" id="PTHR42760:SF133">
    <property type="entry name" value="3-OXOACYL-[ACYL-CARRIER-PROTEIN] REDUCTASE"/>
    <property type="match status" value="1"/>
</dbReference>
<evidence type="ECO:0000256" key="1">
    <source>
        <dbReference type="ARBA" id="ARBA00006484"/>
    </source>
</evidence>
<dbReference type="PRINTS" id="PR00081">
    <property type="entry name" value="GDHRDH"/>
</dbReference>
<evidence type="ECO:0000313" key="4">
    <source>
        <dbReference type="EMBL" id="MFD1247403.1"/>
    </source>
</evidence>
<accession>A0ABW3VYW3</accession>
<dbReference type="InterPro" id="IPR020904">
    <property type="entry name" value="Sc_DH/Rdtase_CS"/>
</dbReference>
<dbReference type="InterPro" id="IPR036291">
    <property type="entry name" value="NAD(P)-bd_dom_sf"/>
</dbReference>
<dbReference type="Pfam" id="PF13561">
    <property type="entry name" value="adh_short_C2"/>
    <property type="match status" value="1"/>
</dbReference>
<dbReference type="GO" id="GO:0016491">
    <property type="term" value="F:oxidoreductase activity"/>
    <property type="evidence" value="ECO:0007669"/>
    <property type="project" value="UniProtKB-KW"/>
</dbReference>
<comment type="caution">
    <text evidence="4">The sequence shown here is derived from an EMBL/GenBank/DDBJ whole genome shotgun (WGS) entry which is preliminary data.</text>
</comment>
<dbReference type="Proteomes" id="UP001597229">
    <property type="component" value="Unassembled WGS sequence"/>
</dbReference>
<sequence length="277" mass="28650">MGSAGYQLTGLTGKVAVVTGAGRMRSIGRSLAVELARAGCDVVVTGTGRRPEDRPADETAAGWRDIESVADEVRALGRRALPVVCDVADPDDVRRLLSLVLAELGRVDVVVNNAAASRGEDRVPLTELSVEAFDRVIAVNLRGTFLMTQVFGRQLVAQGDGGSIINISSIGGKLGGAGTGAYSASKAGVQSLTSSAAKELGRHGIRVNALCPGVTETGRISDRDPESWQAYVSANLPLGRTGEPGEVAAAAVFLASDQAAWVTGQAWNVDGGQLTVR</sequence>
<dbReference type="InterPro" id="IPR057326">
    <property type="entry name" value="KR_dom"/>
</dbReference>